<dbReference type="EMBL" id="CAQQ02387841">
    <property type="status" value="NOT_ANNOTATED_CDS"/>
    <property type="molecule type" value="Genomic_DNA"/>
</dbReference>
<dbReference type="Proteomes" id="UP000015102">
    <property type="component" value="Unassembled WGS sequence"/>
</dbReference>
<evidence type="ECO:0000313" key="3">
    <source>
        <dbReference type="Proteomes" id="UP000015102"/>
    </source>
</evidence>
<dbReference type="STRING" id="36166.T1H301"/>
<keyword evidence="3" id="KW-1185">Reference proteome</keyword>
<organism evidence="2 3">
    <name type="scientific">Megaselia scalaris</name>
    <name type="common">Humpbacked fly</name>
    <name type="synonym">Phora scalaris</name>
    <dbReference type="NCBI Taxonomy" id="36166"/>
    <lineage>
        <taxon>Eukaryota</taxon>
        <taxon>Metazoa</taxon>
        <taxon>Ecdysozoa</taxon>
        <taxon>Arthropoda</taxon>
        <taxon>Hexapoda</taxon>
        <taxon>Insecta</taxon>
        <taxon>Pterygota</taxon>
        <taxon>Neoptera</taxon>
        <taxon>Endopterygota</taxon>
        <taxon>Diptera</taxon>
        <taxon>Brachycera</taxon>
        <taxon>Muscomorpha</taxon>
        <taxon>Platypezoidea</taxon>
        <taxon>Phoridae</taxon>
        <taxon>Megaseliini</taxon>
        <taxon>Megaselia</taxon>
    </lineage>
</organism>
<evidence type="ECO:0000313" key="2">
    <source>
        <dbReference type="EnsemblMetazoa" id="MESCA010609-PA"/>
    </source>
</evidence>
<proteinExistence type="predicted"/>
<name>T1H301_MEGSC</name>
<feature type="region of interest" description="Disordered" evidence="1">
    <location>
        <begin position="42"/>
        <end position="62"/>
    </location>
</feature>
<reference evidence="2" key="2">
    <citation type="submission" date="2015-06" db="UniProtKB">
        <authorList>
            <consortium name="EnsemblMetazoa"/>
        </authorList>
    </citation>
    <scope>IDENTIFICATION</scope>
</reference>
<evidence type="ECO:0000256" key="1">
    <source>
        <dbReference type="SAM" id="MobiDB-lite"/>
    </source>
</evidence>
<reference evidence="3" key="1">
    <citation type="submission" date="2013-02" db="EMBL/GenBank/DDBJ databases">
        <authorList>
            <person name="Hughes D."/>
        </authorList>
    </citation>
    <scope>NUCLEOTIDE SEQUENCE</scope>
    <source>
        <strain>Durham</strain>
        <strain evidence="3">NC isolate 2 -- Noor lab</strain>
    </source>
</reference>
<sequence length="249" mass="26788">ENDNEKLQTNATLQASPEFYNSDKKPYLKIKPPLIEGCEILSETKASTPASTTPVQQDTKGEQQIVHRQSVAKSSNIPIMSFAPTTSYQIDGTTIYPQANNQPNANYPGTAYQQGADGNLYAIPQSLLYAYPQPMDGEIQGYFMSLYDPAIPTHTSINPGQATLYQPGAPAVVPLAAYTTTPPFSGTPFYQGPIIYSTEQISHGTSVSTGSQTSTNTSQTVTSVTSNGQISQYPLTASYPISYTYPTSG</sequence>
<feature type="region of interest" description="Disordered" evidence="1">
    <location>
        <begin position="205"/>
        <end position="226"/>
    </location>
</feature>
<protein>
    <submittedName>
        <fullName evidence="2">Uncharacterized protein</fullName>
    </submittedName>
</protein>
<accession>T1H301</accession>
<dbReference type="AlphaFoldDB" id="T1H301"/>
<dbReference type="EnsemblMetazoa" id="MESCA010609-RA">
    <property type="protein sequence ID" value="MESCA010609-PA"/>
    <property type="gene ID" value="MESCA010609"/>
</dbReference>
<dbReference type="HOGENOM" id="CLU_1118071_0_0_1"/>
<feature type="compositionally biased region" description="Polar residues" evidence="1">
    <location>
        <begin position="44"/>
        <end position="58"/>
    </location>
</feature>